<feature type="domain" description="Glycosyl transferase family 1" evidence="1">
    <location>
        <begin position="195"/>
        <end position="361"/>
    </location>
</feature>
<evidence type="ECO:0000313" key="3">
    <source>
        <dbReference type="EMBL" id="MBF8149565.1"/>
    </source>
</evidence>
<dbReference type="PANTHER" id="PTHR12526">
    <property type="entry name" value="GLYCOSYLTRANSFERASE"/>
    <property type="match status" value="1"/>
</dbReference>
<organism evidence="3 4">
    <name type="scientific">Winogradskyella marina</name>
    <dbReference type="NCBI Taxonomy" id="2785530"/>
    <lineage>
        <taxon>Bacteria</taxon>
        <taxon>Pseudomonadati</taxon>
        <taxon>Bacteroidota</taxon>
        <taxon>Flavobacteriia</taxon>
        <taxon>Flavobacteriales</taxon>
        <taxon>Flavobacteriaceae</taxon>
        <taxon>Winogradskyella</taxon>
    </lineage>
</organism>
<name>A0ABS0EJB0_9FLAO</name>
<accession>A0ABS0EJB0</accession>
<dbReference type="InterPro" id="IPR001296">
    <property type="entry name" value="Glyco_trans_1"/>
</dbReference>
<dbReference type="InterPro" id="IPR028098">
    <property type="entry name" value="Glyco_trans_4-like_N"/>
</dbReference>
<evidence type="ECO:0000313" key="4">
    <source>
        <dbReference type="Proteomes" id="UP000611215"/>
    </source>
</evidence>
<proteinExistence type="predicted"/>
<dbReference type="SUPFAM" id="SSF53756">
    <property type="entry name" value="UDP-Glycosyltransferase/glycogen phosphorylase"/>
    <property type="match status" value="1"/>
</dbReference>
<dbReference type="Gene3D" id="3.40.50.2000">
    <property type="entry name" value="Glycogen Phosphorylase B"/>
    <property type="match status" value="2"/>
</dbReference>
<dbReference type="Pfam" id="PF13477">
    <property type="entry name" value="Glyco_trans_4_2"/>
    <property type="match status" value="1"/>
</dbReference>
<sequence>MRKIIRITTIASSLEVLLKGQLNFMNEYYEMIGVASSDDGENLKDVEKAEGIRTIAVSMTRKITPFKDLVAVYKLYRVIKKEKPFIVHSHTPKAGTLGMLAAKLAGVPNRIHTIAGLPLLEASGNKRKLLNFVEKFTYACATLVLPNSFGLRDIILEHNFCKAPKLKVLGNGSSNGIDVNHYSNQGVNLNEANLLKQQLNILEKDTVFVFVGRVVADKGINELVAAFNEISKSNINTKLIIVGPSEKDLDPIDPETEQIIKNNKNIHAVGSIVDIRPYVFISDIFVFPSFREGFPNVILQANSMEKPCIVTDINGNNELITHNYNGLIIPPKDIISLKQAMLNLLNNPDQTLKLASNCRQNIVKKYKREYIWNEILKLYKSLE</sequence>
<protein>
    <submittedName>
        <fullName evidence="3">Glycosyltransferase family 4 protein</fullName>
    </submittedName>
</protein>
<comment type="caution">
    <text evidence="3">The sequence shown here is derived from an EMBL/GenBank/DDBJ whole genome shotgun (WGS) entry which is preliminary data.</text>
</comment>
<keyword evidence="4" id="KW-1185">Reference proteome</keyword>
<feature type="domain" description="Glycosyltransferase subfamily 4-like N-terminal" evidence="2">
    <location>
        <begin position="24"/>
        <end position="146"/>
    </location>
</feature>
<reference evidence="3 4" key="1">
    <citation type="submission" date="2020-11" db="EMBL/GenBank/DDBJ databases">
        <title>Winogradskyella marina sp. nov., isolated from marine sediment.</title>
        <authorList>
            <person name="Bo J."/>
            <person name="Wang S."/>
            <person name="Song X."/>
            <person name="Du Z."/>
        </authorList>
    </citation>
    <scope>NUCLEOTIDE SEQUENCE [LARGE SCALE GENOMIC DNA]</scope>
    <source>
        <strain evidence="3 4">F6397</strain>
    </source>
</reference>
<evidence type="ECO:0000259" key="2">
    <source>
        <dbReference type="Pfam" id="PF13477"/>
    </source>
</evidence>
<dbReference type="Pfam" id="PF00534">
    <property type="entry name" value="Glycos_transf_1"/>
    <property type="match status" value="1"/>
</dbReference>
<dbReference type="CDD" id="cd03808">
    <property type="entry name" value="GT4_CapM-like"/>
    <property type="match status" value="1"/>
</dbReference>
<evidence type="ECO:0000259" key="1">
    <source>
        <dbReference type="Pfam" id="PF00534"/>
    </source>
</evidence>
<dbReference type="Proteomes" id="UP000611215">
    <property type="component" value="Unassembled WGS sequence"/>
</dbReference>
<dbReference type="EMBL" id="JADOET010000004">
    <property type="protein sequence ID" value="MBF8149565.1"/>
    <property type="molecule type" value="Genomic_DNA"/>
</dbReference>
<gene>
    <name evidence="3" type="ORF">ITJ86_06625</name>
</gene>